<dbReference type="Pfam" id="PF04279">
    <property type="entry name" value="IspA"/>
    <property type="match status" value="1"/>
</dbReference>
<keyword evidence="4 5" id="KW-0472">Membrane</keyword>
<keyword evidence="3 5" id="KW-1133">Transmembrane helix</keyword>
<feature type="transmembrane region" description="Helical" evidence="5">
    <location>
        <begin position="210"/>
        <end position="229"/>
    </location>
</feature>
<feature type="transmembrane region" description="Helical" evidence="5">
    <location>
        <begin position="36"/>
        <end position="53"/>
    </location>
</feature>
<dbReference type="AlphaFoldDB" id="A0A450XG58"/>
<dbReference type="EMBL" id="CAADFO010000035">
    <property type="protein sequence ID" value="VFK28292.1"/>
    <property type="molecule type" value="Genomic_DNA"/>
</dbReference>
<keyword evidence="1 5" id="KW-1003">Cell membrane</keyword>
<dbReference type="GO" id="GO:0005886">
    <property type="term" value="C:plasma membrane"/>
    <property type="evidence" value="ECO:0007669"/>
    <property type="project" value="UniProtKB-SubCell"/>
</dbReference>
<gene>
    <name evidence="5" type="primary">yciB</name>
    <name evidence="6" type="ORF">BECKMB1821G_GA0114241_103537</name>
    <name evidence="8" type="ORF">BECKMB1821H_GA0114242_10373</name>
    <name evidence="7" type="ORF">BECKMB1821I_GA0114274_10343</name>
</gene>
<comment type="subcellular location">
    <subcellularLocation>
        <location evidence="5">Cell inner membrane</location>
        <topology evidence="5">Multi-pass membrane protein</topology>
    </subcellularLocation>
</comment>
<dbReference type="EMBL" id="CAADFQ010000034">
    <property type="protein sequence ID" value="VFK32502.1"/>
    <property type="molecule type" value="Genomic_DNA"/>
</dbReference>
<evidence type="ECO:0000256" key="4">
    <source>
        <dbReference type="ARBA" id="ARBA00023136"/>
    </source>
</evidence>
<feature type="transmembrane region" description="Helical" evidence="5">
    <location>
        <begin position="181"/>
        <end position="198"/>
    </location>
</feature>
<dbReference type="NCBIfam" id="NF001325">
    <property type="entry name" value="PRK00259.1-3"/>
    <property type="match status" value="1"/>
</dbReference>
<protein>
    <recommendedName>
        <fullName evidence="5">Inner membrane-spanning protein YciB</fullName>
    </recommendedName>
</protein>
<feature type="transmembrane region" description="Helical" evidence="5">
    <location>
        <begin position="139"/>
        <end position="160"/>
    </location>
</feature>
<evidence type="ECO:0000256" key="2">
    <source>
        <dbReference type="ARBA" id="ARBA00022692"/>
    </source>
</evidence>
<evidence type="ECO:0000313" key="8">
    <source>
        <dbReference type="EMBL" id="VFK75950.1"/>
    </source>
</evidence>
<evidence type="ECO:0000256" key="5">
    <source>
        <dbReference type="HAMAP-Rule" id="MF_00189"/>
    </source>
</evidence>
<dbReference type="HAMAP" id="MF_00189">
    <property type="entry name" value="YciB"/>
    <property type="match status" value="1"/>
</dbReference>
<feature type="transmembrane region" description="Helical" evidence="5">
    <location>
        <begin position="80"/>
        <end position="101"/>
    </location>
</feature>
<dbReference type="PANTHER" id="PTHR36917:SF1">
    <property type="entry name" value="INNER MEMBRANE-SPANNING PROTEIN YCIB"/>
    <property type="match status" value="1"/>
</dbReference>
<dbReference type="PANTHER" id="PTHR36917">
    <property type="entry name" value="INTRACELLULAR SEPTATION PROTEIN A-RELATED"/>
    <property type="match status" value="1"/>
</dbReference>
<comment type="function">
    <text evidence="5">Plays a role in cell envelope biogenesis, maintenance of cell envelope integrity and membrane homeostasis.</text>
</comment>
<dbReference type="InterPro" id="IPR006008">
    <property type="entry name" value="YciB"/>
</dbReference>
<proteinExistence type="inferred from homology"/>
<organism evidence="6">
    <name type="scientific">Candidatus Kentrum sp. MB</name>
    <dbReference type="NCBI Taxonomy" id="2138164"/>
    <lineage>
        <taxon>Bacteria</taxon>
        <taxon>Pseudomonadati</taxon>
        <taxon>Pseudomonadota</taxon>
        <taxon>Gammaproteobacteria</taxon>
        <taxon>Candidatus Kentrum</taxon>
    </lineage>
</organism>
<keyword evidence="5" id="KW-0997">Cell inner membrane</keyword>
<comment type="similarity">
    <text evidence="5">Belongs to the YciB family.</text>
</comment>
<evidence type="ECO:0000256" key="3">
    <source>
        <dbReference type="ARBA" id="ARBA00022989"/>
    </source>
</evidence>
<evidence type="ECO:0000313" key="7">
    <source>
        <dbReference type="EMBL" id="VFK32502.1"/>
    </source>
</evidence>
<evidence type="ECO:0000256" key="1">
    <source>
        <dbReference type="ARBA" id="ARBA00022475"/>
    </source>
</evidence>
<feature type="transmembrane region" description="Helical" evidence="5">
    <location>
        <begin position="108"/>
        <end position="127"/>
    </location>
</feature>
<sequence>MPAVGSLVSLFMYPNTQGSDDVDFSLAQDTTGPMKFLFDLFPIAIFFLAFWFYDELKGALIDMGVDPVFLTLHESGSTEGILVATIAAIVANVIQVSVYWARHRRVENMYWITLVLLVVMGGATLLFKEEIFIKWKPTVVHWLFALVFWGSQFVGGKSLIRRMMEGKVELPALIWHRLNTGWVLFFLFSGALNLYVVYSFSTEFWVNFKLFGLLGLTLLFGIGQSLYLMHHMKSPP</sequence>
<accession>A0A450XG58</accession>
<keyword evidence="2 5" id="KW-0812">Transmembrane</keyword>
<dbReference type="EMBL" id="CAADGH010000037">
    <property type="protein sequence ID" value="VFK75950.1"/>
    <property type="molecule type" value="Genomic_DNA"/>
</dbReference>
<evidence type="ECO:0000313" key="6">
    <source>
        <dbReference type="EMBL" id="VFK28292.1"/>
    </source>
</evidence>
<reference evidence="6" key="1">
    <citation type="submission" date="2019-02" db="EMBL/GenBank/DDBJ databases">
        <authorList>
            <person name="Gruber-Vodicka R. H."/>
            <person name="Seah K. B. B."/>
        </authorList>
    </citation>
    <scope>NUCLEOTIDE SEQUENCE</scope>
    <source>
        <strain evidence="6">BECK_BZ197</strain>
        <strain evidence="8">BECK_BZ198</strain>
        <strain evidence="7">BECK_BZ199</strain>
    </source>
</reference>
<name>A0A450XG58_9GAMM</name>